<accession>A0ABV6B280</accession>
<dbReference type="InterPro" id="IPR008979">
    <property type="entry name" value="Galactose-bd-like_sf"/>
</dbReference>
<sequence>MSRRLLSLLTGFATLLIGCGQPASSPLPSPSVPVGTDWSYVAPVGSVQPLALTPGVNSLTYETLVTATNGWGSVEINRSNGERGATDGRPLRLNGVSYAKGFGTHALSELSFALSRPGQPYCTSFTAEVGVDDEVGAAGSVVFQVYGDGELLFDSGVMTGTSATQSVAVNLEGRRELQLVVTTAGDGASSDHADWVNPQVLCTPAQVNINFFPGVVVAPENSRRTVLVRVDIQPPPNGPFTFKLKPFDFPLHFGLAEPDRTYTVTTFPALVPVLVAFQTLSSSQTYDVVRYTAEYAGKSPDDFRRTSLRWNVVR</sequence>
<gene>
    <name evidence="3" type="ORF">ACFFLM_18080</name>
</gene>
<evidence type="ECO:0000259" key="2">
    <source>
        <dbReference type="SMART" id="SM00776"/>
    </source>
</evidence>
<feature type="domain" description="Glycosyl hydrolase family 98 putative carbohydrate-binding module" evidence="2">
    <location>
        <begin position="53"/>
        <end position="202"/>
    </location>
</feature>
<dbReference type="Pfam" id="PF08305">
    <property type="entry name" value="NPCBM"/>
    <property type="match status" value="1"/>
</dbReference>
<dbReference type="InterPro" id="IPR038637">
    <property type="entry name" value="NPCBM_sf"/>
</dbReference>
<dbReference type="SUPFAM" id="SSF49785">
    <property type="entry name" value="Galactose-binding domain-like"/>
    <property type="match status" value="1"/>
</dbReference>
<reference evidence="3 4" key="1">
    <citation type="submission" date="2024-09" db="EMBL/GenBank/DDBJ databases">
        <authorList>
            <person name="Sun Q."/>
            <person name="Mori K."/>
        </authorList>
    </citation>
    <scope>NUCLEOTIDE SEQUENCE [LARGE SCALE GENOMIC DNA]</scope>
    <source>
        <strain evidence="3 4">JCM 13503</strain>
    </source>
</reference>
<evidence type="ECO:0000256" key="1">
    <source>
        <dbReference type="SAM" id="SignalP"/>
    </source>
</evidence>
<dbReference type="PROSITE" id="PS51257">
    <property type="entry name" value="PROKAR_LIPOPROTEIN"/>
    <property type="match status" value="1"/>
</dbReference>
<dbReference type="Proteomes" id="UP001589733">
    <property type="component" value="Unassembled WGS sequence"/>
</dbReference>
<feature type="chain" id="PRO_5045336696" evidence="1">
    <location>
        <begin position="24"/>
        <end position="314"/>
    </location>
</feature>
<organism evidence="3 4">
    <name type="scientific">Deinococcus oregonensis</name>
    <dbReference type="NCBI Taxonomy" id="1805970"/>
    <lineage>
        <taxon>Bacteria</taxon>
        <taxon>Thermotogati</taxon>
        <taxon>Deinococcota</taxon>
        <taxon>Deinococci</taxon>
        <taxon>Deinococcales</taxon>
        <taxon>Deinococcaceae</taxon>
        <taxon>Deinococcus</taxon>
    </lineage>
</organism>
<protein>
    <submittedName>
        <fullName evidence="3">NPCBM/NEW2 domain-containing protein</fullName>
    </submittedName>
</protein>
<dbReference type="EMBL" id="JBHLYR010000058">
    <property type="protein sequence ID" value="MFB9993870.1"/>
    <property type="molecule type" value="Genomic_DNA"/>
</dbReference>
<dbReference type="Gene3D" id="2.60.120.1060">
    <property type="entry name" value="NPCBM/NEW2 domain"/>
    <property type="match status" value="1"/>
</dbReference>
<name>A0ABV6B280_9DEIO</name>
<keyword evidence="4" id="KW-1185">Reference proteome</keyword>
<proteinExistence type="predicted"/>
<evidence type="ECO:0000313" key="4">
    <source>
        <dbReference type="Proteomes" id="UP001589733"/>
    </source>
</evidence>
<keyword evidence="1" id="KW-0732">Signal</keyword>
<dbReference type="RefSeq" id="WP_380013553.1">
    <property type="nucleotide sequence ID" value="NZ_JBHLYR010000058.1"/>
</dbReference>
<evidence type="ECO:0000313" key="3">
    <source>
        <dbReference type="EMBL" id="MFB9993870.1"/>
    </source>
</evidence>
<dbReference type="SMART" id="SM00776">
    <property type="entry name" value="NPCBM"/>
    <property type="match status" value="1"/>
</dbReference>
<comment type="caution">
    <text evidence="3">The sequence shown here is derived from an EMBL/GenBank/DDBJ whole genome shotgun (WGS) entry which is preliminary data.</text>
</comment>
<feature type="signal peptide" evidence="1">
    <location>
        <begin position="1"/>
        <end position="23"/>
    </location>
</feature>
<dbReference type="InterPro" id="IPR013222">
    <property type="entry name" value="Glyco_hyd_98_carb-bd"/>
</dbReference>